<dbReference type="InterPro" id="IPR001471">
    <property type="entry name" value="AP2/ERF_dom"/>
</dbReference>
<proteinExistence type="predicted"/>
<feature type="domain" description="AP2/ERF" evidence="7">
    <location>
        <begin position="153"/>
        <end position="174"/>
    </location>
</feature>
<dbReference type="AlphaFoldDB" id="A0A426ZSJ1"/>
<keyword evidence="4" id="KW-0804">Transcription</keyword>
<evidence type="ECO:0000256" key="4">
    <source>
        <dbReference type="ARBA" id="ARBA00023163"/>
    </source>
</evidence>
<gene>
    <name evidence="8" type="ORF">B296_00022830</name>
</gene>
<name>A0A426ZSJ1_ENSVE</name>
<comment type="caution">
    <text evidence="8">The sequence shown here is derived from an EMBL/GenBank/DDBJ whole genome shotgun (WGS) entry which is preliminary data.</text>
</comment>
<evidence type="ECO:0000313" key="8">
    <source>
        <dbReference type="EMBL" id="RRT66881.1"/>
    </source>
</evidence>
<dbReference type="Proteomes" id="UP000287651">
    <property type="component" value="Unassembled WGS sequence"/>
</dbReference>
<dbReference type="EMBL" id="AMZH03005250">
    <property type="protein sequence ID" value="RRT66881.1"/>
    <property type="molecule type" value="Genomic_DNA"/>
</dbReference>
<accession>A0A426ZSJ1</accession>
<dbReference type="GO" id="GO:0005634">
    <property type="term" value="C:nucleus"/>
    <property type="evidence" value="ECO:0007669"/>
    <property type="project" value="UniProtKB-SubCell"/>
</dbReference>
<evidence type="ECO:0000256" key="3">
    <source>
        <dbReference type="ARBA" id="ARBA00023125"/>
    </source>
</evidence>
<evidence type="ECO:0000256" key="1">
    <source>
        <dbReference type="ARBA" id="ARBA00004123"/>
    </source>
</evidence>
<sequence length="174" mass="18729">MNNTCACIRITTTTTAACPQANPSIGSSAVKQSGERGEGGNVTPPMGGQGRAKGGSEPNEIGGYLRTDPAPKPAVEGSRCVYIERLSPRKDDASGPHLGHINLCWLLYFAVSETETHLLSTALILSLSLSLLAAISVRLPELILNNDMVQSKKFRGVRQRHWGSWVSEIRHPLL</sequence>
<evidence type="ECO:0000256" key="6">
    <source>
        <dbReference type="SAM" id="MobiDB-lite"/>
    </source>
</evidence>
<keyword evidence="3" id="KW-0238">DNA-binding</keyword>
<comment type="subcellular location">
    <subcellularLocation>
        <location evidence="1">Nucleus</location>
    </subcellularLocation>
</comment>
<evidence type="ECO:0000313" key="9">
    <source>
        <dbReference type="Proteomes" id="UP000287651"/>
    </source>
</evidence>
<keyword evidence="5" id="KW-0539">Nucleus</keyword>
<evidence type="ECO:0000256" key="5">
    <source>
        <dbReference type="ARBA" id="ARBA00023242"/>
    </source>
</evidence>
<feature type="region of interest" description="Disordered" evidence="6">
    <location>
        <begin position="20"/>
        <end position="72"/>
    </location>
</feature>
<evidence type="ECO:0000259" key="7">
    <source>
        <dbReference type="PROSITE" id="PS51032"/>
    </source>
</evidence>
<dbReference type="GO" id="GO:0003700">
    <property type="term" value="F:DNA-binding transcription factor activity"/>
    <property type="evidence" value="ECO:0007669"/>
    <property type="project" value="InterPro"/>
</dbReference>
<reference evidence="8 9" key="1">
    <citation type="journal article" date="2014" name="Agronomy (Basel)">
        <title>A Draft Genome Sequence for Ensete ventricosum, the Drought-Tolerant Tree Against Hunger.</title>
        <authorList>
            <person name="Harrison J."/>
            <person name="Moore K.A."/>
            <person name="Paszkiewicz K."/>
            <person name="Jones T."/>
            <person name="Grant M."/>
            <person name="Ambacheew D."/>
            <person name="Muzemil S."/>
            <person name="Studholme D.J."/>
        </authorList>
    </citation>
    <scope>NUCLEOTIDE SEQUENCE [LARGE SCALE GENOMIC DNA]</scope>
</reference>
<dbReference type="GO" id="GO:0003677">
    <property type="term" value="F:DNA binding"/>
    <property type="evidence" value="ECO:0007669"/>
    <property type="project" value="UniProtKB-KW"/>
</dbReference>
<keyword evidence="2" id="KW-0805">Transcription regulation</keyword>
<protein>
    <recommendedName>
        <fullName evidence="7">AP2/ERF domain-containing protein</fullName>
    </recommendedName>
</protein>
<dbReference type="PROSITE" id="PS51032">
    <property type="entry name" value="AP2_ERF"/>
    <property type="match status" value="1"/>
</dbReference>
<evidence type="ECO:0000256" key="2">
    <source>
        <dbReference type="ARBA" id="ARBA00023015"/>
    </source>
</evidence>
<organism evidence="8 9">
    <name type="scientific">Ensete ventricosum</name>
    <name type="common">Abyssinian banana</name>
    <name type="synonym">Musa ensete</name>
    <dbReference type="NCBI Taxonomy" id="4639"/>
    <lineage>
        <taxon>Eukaryota</taxon>
        <taxon>Viridiplantae</taxon>
        <taxon>Streptophyta</taxon>
        <taxon>Embryophyta</taxon>
        <taxon>Tracheophyta</taxon>
        <taxon>Spermatophyta</taxon>
        <taxon>Magnoliopsida</taxon>
        <taxon>Liliopsida</taxon>
        <taxon>Zingiberales</taxon>
        <taxon>Musaceae</taxon>
        <taxon>Ensete</taxon>
    </lineage>
</organism>
<feature type="compositionally biased region" description="Polar residues" evidence="6">
    <location>
        <begin position="21"/>
        <end position="31"/>
    </location>
</feature>